<dbReference type="Proteomes" id="UP000479000">
    <property type="component" value="Unassembled WGS sequence"/>
</dbReference>
<accession>A0A6H5HAX1</accession>
<proteinExistence type="predicted"/>
<reference evidence="1 2" key="1">
    <citation type="submission" date="2020-02" db="EMBL/GenBank/DDBJ databases">
        <authorList>
            <person name="Ferguson B K."/>
        </authorList>
    </citation>
    <scope>NUCLEOTIDE SEQUENCE [LARGE SCALE GENOMIC DNA]</scope>
</reference>
<dbReference type="EMBL" id="CADCXU010025662">
    <property type="protein sequence ID" value="CAB0012912.1"/>
    <property type="molecule type" value="Genomic_DNA"/>
</dbReference>
<name>A0A6H5HAX1_9HEMI</name>
<gene>
    <name evidence="1" type="ORF">NTEN_LOCUS17602</name>
</gene>
<sequence length="178" mass="20335">MDRRRSASRDCHRETQDGREVNGSIVIVLKSRIGTELQKKLFLIHIYSESLPEQVSEGLRKWGGSSLTLVYRSICWNMTKDTSPSQMCGKARANSSTFGRKLISSILMHLIGSSSRIFYAIQIISYLGSTINSQFFHNTSMLNRVLQRTERRPYNSGWCGLYRNRMPGQPGLNISKRK</sequence>
<keyword evidence="2" id="KW-1185">Reference proteome</keyword>
<organism evidence="1 2">
    <name type="scientific">Nesidiocoris tenuis</name>
    <dbReference type="NCBI Taxonomy" id="355587"/>
    <lineage>
        <taxon>Eukaryota</taxon>
        <taxon>Metazoa</taxon>
        <taxon>Ecdysozoa</taxon>
        <taxon>Arthropoda</taxon>
        <taxon>Hexapoda</taxon>
        <taxon>Insecta</taxon>
        <taxon>Pterygota</taxon>
        <taxon>Neoptera</taxon>
        <taxon>Paraneoptera</taxon>
        <taxon>Hemiptera</taxon>
        <taxon>Heteroptera</taxon>
        <taxon>Panheteroptera</taxon>
        <taxon>Cimicomorpha</taxon>
        <taxon>Miridae</taxon>
        <taxon>Dicyphina</taxon>
        <taxon>Nesidiocoris</taxon>
    </lineage>
</organism>
<evidence type="ECO:0000313" key="1">
    <source>
        <dbReference type="EMBL" id="CAB0012912.1"/>
    </source>
</evidence>
<dbReference type="AlphaFoldDB" id="A0A6H5HAX1"/>
<evidence type="ECO:0000313" key="2">
    <source>
        <dbReference type="Proteomes" id="UP000479000"/>
    </source>
</evidence>
<protein>
    <submittedName>
        <fullName evidence="1">Uncharacterized protein</fullName>
    </submittedName>
</protein>
<feature type="non-terminal residue" evidence="1">
    <location>
        <position position="178"/>
    </location>
</feature>
<dbReference type="OrthoDB" id="6416577at2759"/>